<evidence type="ECO:0000313" key="1">
    <source>
        <dbReference type="EMBL" id="KAJ7415816.1"/>
    </source>
</evidence>
<gene>
    <name evidence="1" type="ORF">WISP_76017</name>
</gene>
<name>A0ABQ9D917_9PASS</name>
<keyword evidence="2" id="KW-1185">Reference proteome</keyword>
<evidence type="ECO:0000313" key="2">
    <source>
        <dbReference type="Proteomes" id="UP001145742"/>
    </source>
</evidence>
<comment type="caution">
    <text evidence="1">The sequence shown here is derived from an EMBL/GenBank/DDBJ whole genome shotgun (WGS) entry which is preliminary data.</text>
</comment>
<reference evidence="1" key="1">
    <citation type="submission" date="2019-10" db="EMBL/GenBank/DDBJ databases">
        <authorList>
            <person name="Soares A.E.R."/>
            <person name="Aleixo A."/>
            <person name="Schneider P."/>
            <person name="Miyaki C.Y."/>
            <person name="Schneider M.P."/>
            <person name="Mello C."/>
            <person name="Vasconcelos A.T.R."/>
        </authorList>
    </citation>
    <scope>NUCLEOTIDE SEQUENCE</scope>
    <source>
        <tissue evidence="1">Muscle</tissue>
    </source>
</reference>
<proteinExistence type="predicted"/>
<accession>A0ABQ9D917</accession>
<dbReference type="EMBL" id="WHWB01033907">
    <property type="protein sequence ID" value="KAJ7415816.1"/>
    <property type="molecule type" value="Genomic_DNA"/>
</dbReference>
<dbReference type="Proteomes" id="UP001145742">
    <property type="component" value="Unassembled WGS sequence"/>
</dbReference>
<protein>
    <submittedName>
        <fullName evidence="1">Uncharacterized protein</fullName>
    </submittedName>
</protein>
<organism evidence="1 2">
    <name type="scientific">Willisornis vidua</name>
    <name type="common">Xingu scale-backed antbird</name>
    <dbReference type="NCBI Taxonomy" id="1566151"/>
    <lineage>
        <taxon>Eukaryota</taxon>
        <taxon>Metazoa</taxon>
        <taxon>Chordata</taxon>
        <taxon>Craniata</taxon>
        <taxon>Vertebrata</taxon>
        <taxon>Euteleostomi</taxon>
        <taxon>Archelosauria</taxon>
        <taxon>Archosauria</taxon>
        <taxon>Dinosauria</taxon>
        <taxon>Saurischia</taxon>
        <taxon>Theropoda</taxon>
        <taxon>Coelurosauria</taxon>
        <taxon>Aves</taxon>
        <taxon>Neognathae</taxon>
        <taxon>Neoaves</taxon>
        <taxon>Telluraves</taxon>
        <taxon>Australaves</taxon>
        <taxon>Passeriformes</taxon>
        <taxon>Thamnophilidae</taxon>
        <taxon>Willisornis</taxon>
    </lineage>
</organism>
<sequence length="152" mass="16632">MVILLRVFTSEPGSGAGGPKYTAYILPFEHVSLFFSRIIADPKNNPAPIVLSCLTIHCEEEWEREKALMLCKFTPSHPDPVPHAVLQYSSKASSYLQCQTAASGYQRAVIGNRASAPCQEVKSVDQGHFSKVHSQDHVKKPQAIAKGKAIKA</sequence>